<name>A0A9D4R4P6_DREPO</name>
<keyword evidence="3" id="KW-1185">Reference proteome</keyword>
<protein>
    <submittedName>
        <fullName evidence="2">Uncharacterized protein</fullName>
    </submittedName>
</protein>
<feature type="region of interest" description="Disordered" evidence="1">
    <location>
        <begin position="1"/>
        <end position="29"/>
    </location>
</feature>
<accession>A0A9D4R4P6</accession>
<sequence>MTSNLFPHIEEHDQQGQSNALKNKEEGAKINAYNRMTTIIQDMPRRTKTHVM</sequence>
<reference evidence="2" key="2">
    <citation type="submission" date="2020-11" db="EMBL/GenBank/DDBJ databases">
        <authorList>
            <person name="McCartney M.A."/>
            <person name="Auch B."/>
            <person name="Kono T."/>
            <person name="Mallez S."/>
            <person name="Becker A."/>
            <person name="Gohl D.M."/>
            <person name="Silverstein K.A.T."/>
            <person name="Koren S."/>
            <person name="Bechman K.B."/>
            <person name="Herman A."/>
            <person name="Abrahante J.E."/>
            <person name="Garbe J."/>
        </authorList>
    </citation>
    <scope>NUCLEOTIDE SEQUENCE</scope>
    <source>
        <strain evidence="2">Duluth1</strain>
        <tissue evidence="2">Whole animal</tissue>
    </source>
</reference>
<evidence type="ECO:0000256" key="1">
    <source>
        <dbReference type="SAM" id="MobiDB-lite"/>
    </source>
</evidence>
<evidence type="ECO:0000313" key="3">
    <source>
        <dbReference type="Proteomes" id="UP000828390"/>
    </source>
</evidence>
<dbReference type="EMBL" id="JAIWYP010000003">
    <property type="protein sequence ID" value="KAH3853125.1"/>
    <property type="molecule type" value="Genomic_DNA"/>
</dbReference>
<dbReference type="Proteomes" id="UP000828390">
    <property type="component" value="Unassembled WGS sequence"/>
</dbReference>
<organism evidence="2 3">
    <name type="scientific">Dreissena polymorpha</name>
    <name type="common">Zebra mussel</name>
    <name type="synonym">Mytilus polymorpha</name>
    <dbReference type="NCBI Taxonomy" id="45954"/>
    <lineage>
        <taxon>Eukaryota</taxon>
        <taxon>Metazoa</taxon>
        <taxon>Spiralia</taxon>
        <taxon>Lophotrochozoa</taxon>
        <taxon>Mollusca</taxon>
        <taxon>Bivalvia</taxon>
        <taxon>Autobranchia</taxon>
        <taxon>Heteroconchia</taxon>
        <taxon>Euheterodonta</taxon>
        <taxon>Imparidentia</taxon>
        <taxon>Neoheterodontei</taxon>
        <taxon>Myida</taxon>
        <taxon>Dreissenoidea</taxon>
        <taxon>Dreissenidae</taxon>
        <taxon>Dreissena</taxon>
    </lineage>
</organism>
<comment type="caution">
    <text evidence="2">The sequence shown here is derived from an EMBL/GenBank/DDBJ whole genome shotgun (WGS) entry which is preliminary data.</text>
</comment>
<evidence type="ECO:0000313" key="2">
    <source>
        <dbReference type="EMBL" id="KAH3853125.1"/>
    </source>
</evidence>
<dbReference type="AlphaFoldDB" id="A0A9D4R4P6"/>
<gene>
    <name evidence="2" type="ORF">DPMN_095647</name>
</gene>
<proteinExistence type="predicted"/>
<reference evidence="2" key="1">
    <citation type="journal article" date="2019" name="bioRxiv">
        <title>The Genome of the Zebra Mussel, Dreissena polymorpha: A Resource for Invasive Species Research.</title>
        <authorList>
            <person name="McCartney M.A."/>
            <person name="Auch B."/>
            <person name="Kono T."/>
            <person name="Mallez S."/>
            <person name="Zhang Y."/>
            <person name="Obille A."/>
            <person name="Becker A."/>
            <person name="Abrahante J.E."/>
            <person name="Garbe J."/>
            <person name="Badalamenti J.P."/>
            <person name="Herman A."/>
            <person name="Mangelson H."/>
            <person name="Liachko I."/>
            <person name="Sullivan S."/>
            <person name="Sone E.D."/>
            <person name="Koren S."/>
            <person name="Silverstein K.A.T."/>
            <person name="Beckman K.B."/>
            <person name="Gohl D.M."/>
        </authorList>
    </citation>
    <scope>NUCLEOTIDE SEQUENCE</scope>
    <source>
        <strain evidence="2">Duluth1</strain>
        <tissue evidence="2">Whole animal</tissue>
    </source>
</reference>